<dbReference type="EMBL" id="JAPFFF010000006">
    <property type="protein sequence ID" value="KAK8888342.1"/>
    <property type="molecule type" value="Genomic_DNA"/>
</dbReference>
<dbReference type="Gene3D" id="3.80.10.10">
    <property type="entry name" value="Ribonuclease Inhibitor"/>
    <property type="match status" value="4"/>
</dbReference>
<dbReference type="InterPro" id="IPR053139">
    <property type="entry name" value="Surface_bspA-like"/>
</dbReference>
<evidence type="ECO:0000313" key="1">
    <source>
        <dbReference type="EMBL" id="KAK8888342.1"/>
    </source>
</evidence>
<dbReference type="Pfam" id="PF13306">
    <property type="entry name" value="LRR_5"/>
    <property type="match status" value="2"/>
</dbReference>
<dbReference type="InterPro" id="IPR036770">
    <property type="entry name" value="Ankyrin_rpt-contain_sf"/>
</dbReference>
<dbReference type="SUPFAM" id="SSF52058">
    <property type="entry name" value="L domain-like"/>
    <property type="match status" value="1"/>
</dbReference>
<sequence length="805" mass="91335">MQIDNYISHKRKFYDNLLEYLEGNNGSQGSLNYDFASLRKEKNQEEIKSFLYLLIQVAHNHHRTNNIINKIEHILLYFKKEIQIMSNLEIFNLFKSHKLILLFILQKNLITIDQQICESLSINASYSRFFKQEIKSFYEGKNTKSSSSDDIFNQKRKIGENDSYICKIIRQDSIDDFISHVNRSNIPLNMKIKRSTFETNSYLIMNDPTLIEYAAFHGSIQIFQYLRVNNAELTPSLWIYAIHGENAEIIHLLEEYNVQPEDKTYEACLIEAIKCHHNNIARYIFDNLYTKSDIEYDGNLLDSIFHSYNYSFFPENIIQWDSFYYLCQYKYMTLVDLFLDEKKDEIESTIIIKKTFSLLIEFQKQFIFKNGVLFIFINMVSNSLSADENQLEVVYHLLSKKKEIDYRCFTKCQKMKKIAIPPTIKQIEKSAFEGCSLLTHISLPSSLESIGDSAFKDCSSLEQIVIPYFVTTIGDSVFEGCKSLSRVPILSSLTSIGESSFKDCSSLMQIAIPSVFSIGKNAFSGCSSLKQISIPSTVTVIEDCVFKQCTSLSRILGCSSVVSIGDYAFFECSAITQLAIPSTVHTIGCFAFDGCTSLREVSIPSSVTQIKEAAFRNCGSLRSIEIPLSVTLIDKHTFEDCTSLTDIVLSSTLTYIGECAFDRCSGFTNIDIPSSVATIESYAFKDCSSLQQITIPSLVTVIEYGVFCRCSNLTTVTIPPSVTEINSDAFRQCILLANITLPPNLTWIGSDAFFFCTSLTHIKIPATVTDFGDFPFYGCSALTDAVIPFHLYPESLGISCKVKKY</sequence>
<dbReference type="InterPro" id="IPR032675">
    <property type="entry name" value="LRR_dom_sf"/>
</dbReference>
<dbReference type="SUPFAM" id="SSF48403">
    <property type="entry name" value="Ankyrin repeat"/>
    <property type="match status" value="1"/>
</dbReference>
<dbReference type="Gene3D" id="3.40.50.12480">
    <property type="match status" value="1"/>
</dbReference>
<dbReference type="Proteomes" id="UP001470230">
    <property type="component" value="Unassembled WGS sequence"/>
</dbReference>
<accession>A0ABR2KBT6</accession>
<reference evidence="1 2" key="1">
    <citation type="submission" date="2024-04" db="EMBL/GenBank/DDBJ databases">
        <title>Tritrichomonas musculus Genome.</title>
        <authorList>
            <person name="Alves-Ferreira E."/>
            <person name="Grigg M."/>
            <person name="Lorenzi H."/>
            <person name="Galac M."/>
        </authorList>
    </citation>
    <scope>NUCLEOTIDE SEQUENCE [LARGE SCALE GENOMIC DNA]</scope>
    <source>
        <strain evidence="1 2">EAF2021</strain>
    </source>
</reference>
<comment type="caution">
    <text evidence="1">The sequence shown here is derived from an EMBL/GenBank/DDBJ whole genome shotgun (WGS) entry which is preliminary data.</text>
</comment>
<dbReference type="PANTHER" id="PTHR45661:SF3">
    <property type="entry name" value="IG-LIKE DOMAIN-CONTAINING PROTEIN"/>
    <property type="match status" value="1"/>
</dbReference>
<keyword evidence="2" id="KW-1185">Reference proteome</keyword>
<gene>
    <name evidence="1" type="ORF">M9Y10_039409</name>
</gene>
<protein>
    <recommendedName>
        <fullName evidence="3">Surface antigen BspA-like</fullName>
    </recommendedName>
</protein>
<dbReference type="InterPro" id="IPR026906">
    <property type="entry name" value="LRR_5"/>
</dbReference>
<dbReference type="PANTHER" id="PTHR45661">
    <property type="entry name" value="SURFACE ANTIGEN"/>
    <property type="match status" value="1"/>
</dbReference>
<evidence type="ECO:0008006" key="3">
    <source>
        <dbReference type="Google" id="ProtNLM"/>
    </source>
</evidence>
<organism evidence="1 2">
    <name type="scientific">Tritrichomonas musculus</name>
    <dbReference type="NCBI Taxonomy" id="1915356"/>
    <lineage>
        <taxon>Eukaryota</taxon>
        <taxon>Metamonada</taxon>
        <taxon>Parabasalia</taxon>
        <taxon>Tritrichomonadida</taxon>
        <taxon>Tritrichomonadidae</taxon>
        <taxon>Tritrichomonas</taxon>
    </lineage>
</organism>
<name>A0ABR2KBT6_9EUKA</name>
<evidence type="ECO:0000313" key="2">
    <source>
        <dbReference type="Proteomes" id="UP001470230"/>
    </source>
</evidence>
<proteinExistence type="predicted"/>